<dbReference type="Pfam" id="PF00437">
    <property type="entry name" value="T2SSE"/>
    <property type="match status" value="1"/>
</dbReference>
<accession>A0A1G9PUG3</accession>
<evidence type="ECO:0000259" key="3">
    <source>
        <dbReference type="Pfam" id="PF00437"/>
    </source>
</evidence>
<dbReference type="InterPro" id="IPR056571">
    <property type="entry name" value="PilB3-like_C"/>
</dbReference>
<evidence type="ECO:0000256" key="1">
    <source>
        <dbReference type="ARBA" id="ARBA00006611"/>
    </source>
</evidence>
<dbReference type="EMBL" id="FNHL01000001">
    <property type="protein sequence ID" value="SDM02389.1"/>
    <property type="molecule type" value="Genomic_DNA"/>
</dbReference>
<evidence type="ECO:0000259" key="4">
    <source>
        <dbReference type="Pfam" id="PF23989"/>
    </source>
</evidence>
<feature type="domain" description="PilB3-like C-terminal" evidence="4">
    <location>
        <begin position="573"/>
        <end position="646"/>
    </location>
</feature>
<dbReference type="InterPro" id="IPR056570">
    <property type="entry name" value="PilB3-like_N"/>
</dbReference>
<dbReference type="OrthoDB" id="33500at2157"/>
<dbReference type="Gene3D" id="3.30.450.380">
    <property type="match status" value="1"/>
</dbReference>
<reference evidence="7" key="1">
    <citation type="submission" date="2016-10" db="EMBL/GenBank/DDBJ databases">
        <authorList>
            <person name="Varghese N."/>
            <person name="Submissions S."/>
        </authorList>
    </citation>
    <scope>NUCLEOTIDE SEQUENCE [LARGE SCALE GENOMIC DNA]</scope>
    <source>
        <strain evidence="7">CGMCC 1.10119</strain>
    </source>
</reference>
<dbReference type="STRING" id="660521.SAMN04487949_0541"/>
<feature type="compositionally biased region" description="Acidic residues" evidence="2">
    <location>
        <begin position="34"/>
        <end position="48"/>
    </location>
</feature>
<dbReference type="Pfam" id="PF23989">
    <property type="entry name" value="PilB3_C"/>
    <property type="match status" value="1"/>
</dbReference>
<comment type="similarity">
    <text evidence="1">Belongs to the GSP E family.</text>
</comment>
<dbReference type="SUPFAM" id="SSF52540">
    <property type="entry name" value="P-loop containing nucleoside triphosphate hydrolases"/>
    <property type="match status" value="1"/>
</dbReference>
<dbReference type="GO" id="GO:0016887">
    <property type="term" value="F:ATP hydrolysis activity"/>
    <property type="evidence" value="ECO:0007669"/>
    <property type="project" value="InterPro"/>
</dbReference>
<keyword evidence="6" id="KW-0966">Cell projection</keyword>
<proteinExistence type="inferred from homology"/>
<sequence length="656" mass="74357">MLGTHVRQQSLGRITHLMSNNNDTTPDSDVLTSDTDETLPTERSEDDLPTSGIGGLPTARADQRLRRHEAEPPIDEADPPALVTDEDFVHPETTDMPPEDIRAAILREVKEYFEQLAAQYEAGDAKHGEERWFDFARETLVPTDEFIETRWFNFDYLDQYEQVDRYWVNKPFAYVTVLYDREGKSFRYHVTEPVLNPFEQYAKDDLVRVVRNSLMYEEIETTDDREALFATKVSEIVDDHAATVDVGTVHKLIYYLFRDFLDFGHIDPLMRDPDIEDISCDGAGVPVFVYHCEFRDLRTNVVFEGQPLNSLTVRLAQRAGKHISVSNPLVDASLPDGSRIQLTLGTDVSARGSNFTIRKFADIPYSPVDMINWNTFDVDQLAYLWLAIENNRSLVIAGGTGSGKTTAMNAVSFFIPPDSKVVSIEDTREITLPHDNWIQGTTRPSATADGRGEIGTYELLQASLRQRPEYILVGEIRTEPKVAMTFFQAIGTGHTAYSTFHADSVESFLSRLENPPLGVPAQMIQDLDIVCIQKQVFQGDQRVRRNVRIAEVTRGDSHDSVETYTVFDRDPRTDEFVQKNESLALRNVAELRGWSDEDLASELANRRTVLAYLVDNEITDYRGVASTIHMFARDPEYVLGLIERDELDPTSFPSEA</sequence>
<dbReference type="CDD" id="cd01130">
    <property type="entry name" value="VirB11-like_ATPase"/>
    <property type="match status" value="1"/>
</dbReference>
<gene>
    <name evidence="6" type="ORF">SAMN04487949_0541</name>
</gene>
<organism evidence="6 7">
    <name type="scientific">Halogranum gelatinilyticum</name>
    <dbReference type="NCBI Taxonomy" id="660521"/>
    <lineage>
        <taxon>Archaea</taxon>
        <taxon>Methanobacteriati</taxon>
        <taxon>Methanobacteriota</taxon>
        <taxon>Stenosarchaea group</taxon>
        <taxon>Halobacteria</taxon>
        <taxon>Halobacteriales</taxon>
        <taxon>Haloferacaceae</taxon>
    </lineage>
</organism>
<dbReference type="PANTHER" id="PTHR30486">
    <property type="entry name" value="TWITCHING MOTILITY PROTEIN PILT"/>
    <property type="match status" value="1"/>
</dbReference>
<evidence type="ECO:0000259" key="5">
    <source>
        <dbReference type="Pfam" id="PF23990"/>
    </source>
</evidence>
<feature type="domain" description="Bacterial type II secretion system protein E" evidence="3">
    <location>
        <begin position="307"/>
        <end position="542"/>
    </location>
</feature>
<dbReference type="InterPro" id="IPR001482">
    <property type="entry name" value="T2SS/T4SS_dom"/>
</dbReference>
<dbReference type="InterPro" id="IPR050921">
    <property type="entry name" value="T4SS_GSP_E_ATPase"/>
</dbReference>
<feature type="region of interest" description="Disordered" evidence="2">
    <location>
        <begin position="17"/>
        <end position="61"/>
    </location>
</feature>
<dbReference type="InterPro" id="IPR027417">
    <property type="entry name" value="P-loop_NTPase"/>
</dbReference>
<dbReference type="RefSeq" id="WP_211603147.1">
    <property type="nucleotide sequence ID" value="NZ_FNHL01000001.1"/>
</dbReference>
<dbReference type="PANTHER" id="PTHR30486:SF6">
    <property type="entry name" value="TYPE IV PILUS RETRACTATION ATPASE PILT"/>
    <property type="match status" value="1"/>
</dbReference>
<dbReference type="Pfam" id="PF23990">
    <property type="entry name" value="PilB3_N"/>
    <property type="match status" value="1"/>
</dbReference>
<dbReference type="Gene3D" id="3.40.50.300">
    <property type="entry name" value="P-loop containing nucleotide triphosphate hydrolases"/>
    <property type="match status" value="1"/>
</dbReference>
<keyword evidence="7" id="KW-1185">Reference proteome</keyword>
<keyword evidence="6" id="KW-0282">Flagellum</keyword>
<evidence type="ECO:0000256" key="2">
    <source>
        <dbReference type="SAM" id="MobiDB-lite"/>
    </source>
</evidence>
<dbReference type="AlphaFoldDB" id="A0A1G9PUG3"/>
<evidence type="ECO:0000313" key="6">
    <source>
        <dbReference type="EMBL" id="SDM02389.1"/>
    </source>
</evidence>
<name>A0A1G9PUG3_9EURY</name>
<feature type="compositionally biased region" description="Polar residues" evidence="2">
    <location>
        <begin position="17"/>
        <end position="33"/>
    </location>
</feature>
<dbReference type="Proteomes" id="UP000199451">
    <property type="component" value="Unassembled WGS sequence"/>
</dbReference>
<protein>
    <submittedName>
        <fullName evidence="6">Flagellar protein FlaI</fullName>
    </submittedName>
</protein>
<feature type="domain" description="PilB3-like N-terminal" evidence="5">
    <location>
        <begin position="152"/>
        <end position="193"/>
    </location>
</feature>
<evidence type="ECO:0000313" key="7">
    <source>
        <dbReference type="Proteomes" id="UP000199451"/>
    </source>
</evidence>
<keyword evidence="6" id="KW-0969">Cilium</keyword>